<dbReference type="Pfam" id="PF25547">
    <property type="entry name" value="WXG100_2"/>
    <property type="match status" value="1"/>
</dbReference>
<gene>
    <name evidence="3" type="ORF">B7C42_02446</name>
</gene>
<accession>A0A231H915</accession>
<evidence type="ECO:0000313" key="4">
    <source>
        <dbReference type="Proteomes" id="UP000215506"/>
    </source>
</evidence>
<feature type="region of interest" description="Disordered" evidence="1">
    <location>
        <begin position="224"/>
        <end position="280"/>
    </location>
</feature>
<evidence type="ECO:0000313" key="3">
    <source>
        <dbReference type="EMBL" id="OXR45321.1"/>
    </source>
</evidence>
<feature type="domain" description="Outer membrane channel protein CpnT-like N-terminal" evidence="2">
    <location>
        <begin position="15"/>
        <end position="145"/>
    </location>
</feature>
<dbReference type="RefSeq" id="WP_094025328.1">
    <property type="nucleotide sequence ID" value="NZ_NGAF01000004.1"/>
</dbReference>
<feature type="compositionally biased region" description="Basic and acidic residues" evidence="1">
    <location>
        <begin position="393"/>
        <end position="406"/>
    </location>
</feature>
<evidence type="ECO:0000259" key="2">
    <source>
        <dbReference type="Pfam" id="PF25547"/>
    </source>
</evidence>
<dbReference type="EMBL" id="NGAF01000004">
    <property type="protein sequence ID" value="OXR45321.1"/>
    <property type="molecule type" value="Genomic_DNA"/>
</dbReference>
<feature type="compositionally biased region" description="Polar residues" evidence="1">
    <location>
        <begin position="297"/>
        <end position="322"/>
    </location>
</feature>
<organism evidence="3 4">
    <name type="scientific">Nocardia cerradoensis</name>
    <dbReference type="NCBI Taxonomy" id="85688"/>
    <lineage>
        <taxon>Bacteria</taxon>
        <taxon>Bacillati</taxon>
        <taxon>Actinomycetota</taxon>
        <taxon>Actinomycetes</taxon>
        <taxon>Mycobacteriales</taxon>
        <taxon>Nocardiaceae</taxon>
        <taxon>Nocardia</taxon>
    </lineage>
</organism>
<dbReference type="AlphaFoldDB" id="A0A231H915"/>
<evidence type="ECO:0000256" key="1">
    <source>
        <dbReference type="SAM" id="MobiDB-lite"/>
    </source>
</evidence>
<name>A0A231H915_9NOCA</name>
<proteinExistence type="predicted"/>
<feature type="compositionally biased region" description="Basic and acidic residues" evidence="1">
    <location>
        <begin position="224"/>
        <end position="267"/>
    </location>
</feature>
<sequence>MGIEIPDYLKPVASLVACDWPKADETALLRMADHWEHMGDTLSQIRAEGDAVTTAILARIDGRTHESIQQFWRTAGDDLDGLVTFCKAIAIACRVMSVLILAVKLYIIAMLAELAINLAIAAAAAVETLGASMAEAAAAEVATRVVILQALKQLLTRIIKETAIEGFKGFMKGAGKELAWEAGENALGLRDGFSLDDIGKAGLHNGISSAASGALGGALRKVGVDEHNKSPDGRNPHTHEPESPGAPKTEEREKFEGKVGDFGEKVAGEVVEGPQDDKKRLKTDATQLAKHWFGHDSGSSTPTSAAQLPSSTPNLLSDSATDLYSWYPDANPDGGGLDHGPSGATVPGSGDDPSVLYPDSRPDGGNAESPQPAVSSAVASGGSGFSLDLDGDTFYREENGGRLRLD</sequence>
<keyword evidence="4" id="KW-1185">Reference proteome</keyword>
<feature type="compositionally biased region" description="Low complexity" evidence="1">
    <location>
        <begin position="373"/>
        <end position="388"/>
    </location>
</feature>
<protein>
    <recommendedName>
        <fullName evidence="2">Outer membrane channel protein CpnT-like N-terminal domain-containing protein</fullName>
    </recommendedName>
</protein>
<comment type="caution">
    <text evidence="3">The sequence shown here is derived from an EMBL/GenBank/DDBJ whole genome shotgun (WGS) entry which is preliminary data.</text>
</comment>
<reference evidence="3 4" key="1">
    <citation type="submission" date="2017-07" db="EMBL/GenBank/DDBJ databases">
        <title>First draft Genome Sequence of Nocardia cerradoensis isolated from human infection.</title>
        <authorList>
            <person name="Carrasco G."/>
        </authorList>
    </citation>
    <scope>NUCLEOTIDE SEQUENCE [LARGE SCALE GENOMIC DNA]</scope>
    <source>
        <strain evidence="3 4">CNM20130759</strain>
    </source>
</reference>
<feature type="region of interest" description="Disordered" evidence="1">
    <location>
        <begin position="292"/>
        <end position="406"/>
    </location>
</feature>
<dbReference type="InterPro" id="IPR057746">
    <property type="entry name" value="CpnT-like_N"/>
</dbReference>
<dbReference type="Proteomes" id="UP000215506">
    <property type="component" value="Unassembled WGS sequence"/>
</dbReference>